<comment type="subcellular location">
    <subcellularLocation>
        <location evidence="1">Periplasm</location>
    </subcellularLocation>
</comment>
<comment type="caution">
    <text evidence="11">The sequence shown here is derived from an EMBL/GenBank/DDBJ whole genome shotgun (WGS) entry which is preliminary data.</text>
</comment>
<comment type="PTM">
    <text evidence="8">Binds 2 heme c groups covalently per subunit.</text>
</comment>
<feature type="binding site" description="covalent" evidence="8">
    <location>
        <position position="116"/>
    </location>
    <ligand>
        <name>heme c</name>
        <dbReference type="ChEBI" id="CHEBI:61717"/>
        <label>2</label>
    </ligand>
</feature>
<evidence type="ECO:0000256" key="2">
    <source>
        <dbReference type="ARBA" id="ARBA00022448"/>
    </source>
</evidence>
<dbReference type="GO" id="GO:0020037">
    <property type="term" value="F:heme binding"/>
    <property type="evidence" value="ECO:0007669"/>
    <property type="project" value="InterPro"/>
</dbReference>
<evidence type="ECO:0000313" key="12">
    <source>
        <dbReference type="Proteomes" id="UP000589716"/>
    </source>
</evidence>
<dbReference type="EMBL" id="JACCKX010000001">
    <property type="protein sequence ID" value="NZA01350.1"/>
    <property type="molecule type" value="Genomic_DNA"/>
</dbReference>
<dbReference type="AlphaFoldDB" id="A0A853IW33"/>
<gene>
    <name evidence="11" type="ORF">H0I39_05460</name>
</gene>
<keyword evidence="4 9" id="KW-0479">Metal-binding</keyword>
<evidence type="ECO:0000256" key="3">
    <source>
        <dbReference type="ARBA" id="ARBA00022617"/>
    </source>
</evidence>
<keyword evidence="6" id="KW-0249">Electron transport</keyword>
<dbReference type="InterPro" id="IPR036909">
    <property type="entry name" value="Cyt_c-like_dom_sf"/>
</dbReference>
<organism evidence="11 12">
    <name type="scientific">Ottowia beijingensis</name>
    <dbReference type="NCBI Taxonomy" id="1207057"/>
    <lineage>
        <taxon>Bacteria</taxon>
        <taxon>Pseudomonadati</taxon>
        <taxon>Pseudomonadota</taxon>
        <taxon>Betaproteobacteria</taxon>
        <taxon>Burkholderiales</taxon>
        <taxon>Comamonadaceae</taxon>
        <taxon>Ottowia</taxon>
    </lineage>
</organism>
<evidence type="ECO:0000256" key="5">
    <source>
        <dbReference type="ARBA" id="ARBA00022764"/>
    </source>
</evidence>
<dbReference type="Pfam" id="PF00034">
    <property type="entry name" value="Cytochrom_C"/>
    <property type="match status" value="2"/>
</dbReference>
<feature type="binding site" description="axial binding residue" evidence="9">
    <location>
        <position position="23"/>
    </location>
    <ligand>
        <name>heme c</name>
        <dbReference type="ChEBI" id="CHEBI:61717"/>
        <label>1</label>
    </ligand>
    <ligandPart>
        <name>Fe</name>
        <dbReference type="ChEBI" id="CHEBI:18248"/>
    </ligandPart>
</feature>
<accession>A0A853IW33</accession>
<dbReference type="Gene3D" id="1.10.760.10">
    <property type="entry name" value="Cytochrome c-like domain"/>
    <property type="match status" value="2"/>
</dbReference>
<evidence type="ECO:0000256" key="8">
    <source>
        <dbReference type="PIRSR" id="PIRSR000005-1"/>
    </source>
</evidence>
<dbReference type="Proteomes" id="UP000589716">
    <property type="component" value="Unassembled WGS sequence"/>
</dbReference>
<feature type="binding site" description="covalent" evidence="8">
    <location>
        <position position="22"/>
    </location>
    <ligand>
        <name>heme c</name>
        <dbReference type="ChEBI" id="CHEBI:61717"/>
        <label>1</label>
    </ligand>
</feature>
<dbReference type="PROSITE" id="PS51007">
    <property type="entry name" value="CYTC"/>
    <property type="match status" value="2"/>
</dbReference>
<dbReference type="InterPro" id="IPR024167">
    <property type="entry name" value="Cytochrome_c4-like"/>
</dbReference>
<keyword evidence="3 8" id="KW-0349">Heme</keyword>
<proteinExistence type="predicted"/>
<dbReference type="GO" id="GO:0005506">
    <property type="term" value="F:iron ion binding"/>
    <property type="evidence" value="ECO:0007669"/>
    <property type="project" value="InterPro"/>
</dbReference>
<feature type="binding site" description="axial binding residue" evidence="9">
    <location>
        <position position="160"/>
    </location>
    <ligand>
        <name>heme c</name>
        <dbReference type="ChEBI" id="CHEBI:61717"/>
        <label>2</label>
    </ligand>
    <ligandPart>
        <name>Fe</name>
        <dbReference type="ChEBI" id="CHEBI:18248"/>
    </ligandPart>
</feature>
<feature type="binding site" description="covalent" evidence="8">
    <location>
        <position position="19"/>
    </location>
    <ligand>
        <name>heme c</name>
        <dbReference type="ChEBI" id="CHEBI:61717"/>
        <label>1</label>
    </ligand>
</feature>
<protein>
    <submittedName>
        <fullName evidence="11">C-type cytochrome</fullName>
    </submittedName>
</protein>
<evidence type="ECO:0000256" key="6">
    <source>
        <dbReference type="ARBA" id="ARBA00022982"/>
    </source>
</evidence>
<dbReference type="PIRSF" id="PIRSF000005">
    <property type="entry name" value="Cytochrome_c4"/>
    <property type="match status" value="1"/>
</dbReference>
<evidence type="ECO:0000256" key="1">
    <source>
        <dbReference type="ARBA" id="ARBA00004418"/>
    </source>
</evidence>
<evidence type="ECO:0000256" key="4">
    <source>
        <dbReference type="ARBA" id="ARBA00022723"/>
    </source>
</evidence>
<feature type="domain" description="Cytochrome c" evidence="10">
    <location>
        <begin position="6"/>
        <end position="85"/>
    </location>
</feature>
<dbReference type="PANTHER" id="PTHR33751">
    <property type="entry name" value="CBB3-TYPE CYTOCHROME C OXIDASE SUBUNIT FIXP"/>
    <property type="match status" value="1"/>
</dbReference>
<feature type="binding site" description="axial binding residue" evidence="9">
    <location>
        <position position="62"/>
    </location>
    <ligand>
        <name>heme c</name>
        <dbReference type="ChEBI" id="CHEBI:61717"/>
        <label>1</label>
    </ligand>
    <ligandPart>
        <name>Fe</name>
        <dbReference type="ChEBI" id="CHEBI:18248"/>
    </ligandPart>
</feature>
<dbReference type="GO" id="GO:0009055">
    <property type="term" value="F:electron transfer activity"/>
    <property type="evidence" value="ECO:0007669"/>
    <property type="project" value="InterPro"/>
</dbReference>
<keyword evidence="12" id="KW-1185">Reference proteome</keyword>
<evidence type="ECO:0000259" key="10">
    <source>
        <dbReference type="PROSITE" id="PS51007"/>
    </source>
</evidence>
<evidence type="ECO:0000256" key="9">
    <source>
        <dbReference type="PIRSR" id="PIRSR000005-2"/>
    </source>
</evidence>
<keyword evidence="5" id="KW-0574">Periplasm</keyword>
<feature type="binding site" description="axial binding residue" evidence="9">
    <location>
        <position position="120"/>
    </location>
    <ligand>
        <name>heme c</name>
        <dbReference type="ChEBI" id="CHEBI:61717"/>
        <label>2</label>
    </ligand>
    <ligandPart>
        <name>Fe</name>
        <dbReference type="ChEBI" id="CHEBI:18248"/>
    </ligandPart>
</feature>
<dbReference type="GO" id="GO:0042597">
    <property type="term" value="C:periplasmic space"/>
    <property type="evidence" value="ECO:0007669"/>
    <property type="project" value="UniProtKB-SubCell"/>
</dbReference>
<keyword evidence="7 9" id="KW-0408">Iron</keyword>
<name>A0A853IW33_9BURK</name>
<dbReference type="SUPFAM" id="SSF46626">
    <property type="entry name" value="Cytochrome c"/>
    <property type="match status" value="2"/>
</dbReference>
<dbReference type="PANTHER" id="PTHR33751:SF9">
    <property type="entry name" value="CYTOCHROME C4"/>
    <property type="match status" value="1"/>
</dbReference>
<feature type="domain" description="Cytochrome c" evidence="10">
    <location>
        <begin position="95"/>
        <end position="182"/>
    </location>
</feature>
<evidence type="ECO:0000256" key="7">
    <source>
        <dbReference type="ARBA" id="ARBA00023004"/>
    </source>
</evidence>
<evidence type="ECO:0000313" key="11">
    <source>
        <dbReference type="EMBL" id="NZA01350.1"/>
    </source>
</evidence>
<keyword evidence="2" id="KW-0813">Transport</keyword>
<feature type="binding site" description="covalent" evidence="8">
    <location>
        <position position="119"/>
    </location>
    <ligand>
        <name>heme c</name>
        <dbReference type="ChEBI" id="CHEBI:61717"/>
        <label>2</label>
    </ligand>
</feature>
<sequence>MAPAHADEARAKKIIGGSCFLCHGAEGESASEVFPRLAGQNAEYIAKQLENFKSGKRKSSAMANMVTDLSPEDMAALGQFYASRPAHKEAAKDTQLAAVGQYIYHQGNKFSGVPSCASCHGPEGAGSNALPRLAGQHAAYLDNQLKQFNKRERNNDNAVMHTVVEKMTALEMAAVAEYLTGK</sequence>
<dbReference type="InterPro" id="IPR009056">
    <property type="entry name" value="Cyt_c-like_dom"/>
</dbReference>
<dbReference type="InterPro" id="IPR050597">
    <property type="entry name" value="Cytochrome_c_Oxidase_Subunit"/>
</dbReference>
<reference evidence="11 12" key="1">
    <citation type="submission" date="2020-07" db="EMBL/GenBank/DDBJ databases">
        <authorList>
            <person name="Maaloum M."/>
        </authorList>
    </citation>
    <scope>NUCLEOTIDE SEQUENCE [LARGE SCALE GENOMIC DNA]</scope>
    <source>
        <strain evidence="11 12">GCS-AN-3</strain>
    </source>
</reference>